<dbReference type="Proteomes" id="UP000008744">
    <property type="component" value="Unassembled WGS sequence"/>
</dbReference>
<sequence length="67" mass="7508">MCVINEVIEHLCTLRFATESPPSRTEAHPSQEPEPKNPSSSFDLAIENYLKGFDYETKGGPTRATRL</sequence>
<evidence type="ECO:0000259" key="2">
    <source>
        <dbReference type="Pfam" id="PF15918"/>
    </source>
</evidence>
<proteinExistence type="predicted"/>
<name>B4GSU8_DROPE</name>
<dbReference type="Pfam" id="PF15918">
    <property type="entry name" value="DUF4744"/>
    <property type="match status" value="1"/>
</dbReference>
<gene>
    <name evidence="3" type="primary">Dper\GL26416</name>
    <name evidence="3" type="ORF">Dper_GL26416</name>
</gene>
<dbReference type="InterPro" id="IPR031806">
    <property type="entry name" value="DUF4744"/>
</dbReference>
<feature type="domain" description="DUF4744" evidence="2">
    <location>
        <begin position="23"/>
        <end position="56"/>
    </location>
</feature>
<accession>B4GSU8</accession>
<dbReference type="OMA" id="GFDYETK"/>
<dbReference type="AlphaFoldDB" id="B4GSU8"/>
<evidence type="ECO:0000313" key="3">
    <source>
        <dbReference type="EMBL" id="EDW25457.1"/>
    </source>
</evidence>
<evidence type="ECO:0000313" key="4">
    <source>
        <dbReference type="Proteomes" id="UP000008744"/>
    </source>
</evidence>
<protein>
    <submittedName>
        <fullName evidence="3">GL26416</fullName>
    </submittedName>
</protein>
<feature type="region of interest" description="Disordered" evidence="1">
    <location>
        <begin position="18"/>
        <end position="43"/>
    </location>
</feature>
<reference evidence="3 4" key="1">
    <citation type="journal article" date="2007" name="Nature">
        <title>Evolution of genes and genomes on the Drosophila phylogeny.</title>
        <authorList>
            <consortium name="Drosophila 12 Genomes Consortium"/>
            <person name="Clark A.G."/>
            <person name="Eisen M.B."/>
            <person name="Smith D.R."/>
            <person name="Bergman C.M."/>
            <person name="Oliver B."/>
            <person name="Markow T.A."/>
            <person name="Kaufman T.C."/>
            <person name="Kellis M."/>
            <person name="Gelbart W."/>
            <person name="Iyer V.N."/>
            <person name="Pollard D.A."/>
            <person name="Sackton T.B."/>
            <person name="Larracuente A.M."/>
            <person name="Singh N.D."/>
            <person name="Abad J.P."/>
            <person name="Abt D.N."/>
            <person name="Adryan B."/>
            <person name="Aguade M."/>
            <person name="Akashi H."/>
            <person name="Anderson W.W."/>
            <person name="Aquadro C.F."/>
            <person name="Ardell D.H."/>
            <person name="Arguello R."/>
            <person name="Artieri C.G."/>
            <person name="Barbash D.A."/>
            <person name="Barker D."/>
            <person name="Barsanti P."/>
            <person name="Batterham P."/>
            <person name="Batzoglou S."/>
            <person name="Begun D."/>
            <person name="Bhutkar A."/>
            <person name="Blanco E."/>
            <person name="Bosak S.A."/>
            <person name="Bradley R.K."/>
            <person name="Brand A.D."/>
            <person name="Brent M.R."/>
            <person name="Brooks A.N."/>
            <person name="Brown R.H."/>
            <person name="Butlin R.K."/>
            <person name="Caggese C."/>
            <person name="Calvi B.R."/>
            <person name="Bernardo de Carvalho A."/>
            <person name="Caspi A."/>
            <person name="Castrezana S."/>
            <person name="Celniker S.E."/>
            <person name="Chang J.L."/>
            <person name="Chapple C."/>
            <person name="Chatterji S."/>
            <person name="Chinwalla A."/>
            <person name="Civetta A."/>
            <person name="Clifton S.W."/>
            <person name="Comeron J.M."/>
            <person name="Costello J.C."/>
            <person name="Coyne J.A."/>
            <person name="Daub J."/>
            <person name="David R.G."/>
            <person name="Delcher A.L."/>
            <person name="Delehaunty K."/>
            <person name="Do C.B."/>
            <person name="Ebling H."/>
            <person name="Edwards K."/>
            <person name="Eickbush T."/>
            <person name="Evans J.D."/>
            <person name="Filipski A."/>
            <person name="Findeiss S."/>
            <person name="Freyhult E."/>
            <person name="Fulton L."/>
            <person name="Fulton R."/>
            <person name="Garcia A.C."/>
            <person name="Gardiner A."/>
            <person name="Garfield D.A."/>
            <person name="Garvin B.E."/>
            <person name="Gibson G."/>
            <person name="Gilbert D."/>
            <person name="Gnerre S."/>
            <person name="Godfrey J."/>
            <person name="Good R."/>
            <person name="Gotea V."/>
            <person name="Gravely B."/>
            <person name="Greenberg A.J."/>
            <person name="Griffiths-Jones S."/>
            <person name="Gross S."/>
            <person name="Guigo R."/>
            <person name="Gustafson E.A."/>
            <person name="Haerty W."/>
            <person name="Hahn M.W."/>
            <person name="Halligan D.L."/>
            <person name="Halpern A.L."/>
            <person name="Halter G.M."/>
            <person name="Han M.V."/>
            <person name="Heger A."/>
            <person name="Hillier L."/>
            <person name="Hinrichs A.S."/>
            <person name="Holmes I."/>
            <person name="Hoskins R.A."/>
            <person name="Hubisz M.J."/>
            <person name="Hultmark D."/>
            <person name="Huntley M.A."/>
            <person name="Jaffe D.B."/>
            <person name="Jagadeeshan S."/>
            <person name="Jeck W.R."/>
            <person name="Johnson J."/>
            <person name="Jones C.D."/>
            <person name="Jordan W.C."/>
            <person name="Karpen G.H."/>
            <person name="Kataoka E."/>
            <person name="Keightley P.D."/>
            <person name="Kheradpour P."/>
            <person name="Kirkness E.F."/>
            <person name="Koerich L.B."/>
            <person name="Kristiansen K."/>
            <person name="Kudrna D."/>
            <person name="Kulathinal R.J."/>
            <person name="Kumar S."/>
            <person name="Kwok R."/>
            <person name="Lander E."/>
            <person name="Langley C.H."/>
            <person name="Lapoint R."/>
            <person name="Lazzaro B.P."/>
            <person name="Lee S.J."/>
            <person name="Levesque L."/>
            <person name="Li R."/>
            <person name="Lin C.F."/>
            <person name="Lin M.F."/>
            <person name="Lindblad-Toh K."/>
            <person name="Llopart A."/>
            <person name="Long M."/>
            <person name="Low L."/>
            <person name="Lozovsky E."/>
            <person name="Lu J."/>
            <person name="Luo M."/>
            <person name="Machado C.A."/>
            <person name="Makalowski W."/>
            <person name="Marzo M."/>
            <person name="Matsuda M."/>
            <person name="Matzkin L."/>
            <person name="McAllister B."/>
            <person name="McBride C.S."/>
            <person name="McKernan B."/>
            <person name="McKernan K."/>
            <person name="Mendez-Lago M."/>
            <person name="Minx P."/>
            <person name="Mollenhauer M.U."/>
            <person name="Montooth K."/>
            <person name="Mount S.M."/>
            <person name="Mu X."/>
            <person name="Myers E."/>
            <person name="Negre B."/>
            <person name="Newfeld S."/>
            <person name="Nielsen R."/>
            <person name="Noor M.A."/>
            <person name="O'Grady P."/>
            <person name="Pachter L."/>
            <person name="Papaceit M."/>
            <person name="Parisi M.J."/>
            <person name="Parisi M."/>
            <person name="Parts L."/>
            <person name="Pedersen J.S."/>
            <person name="Pesole G."/>
            <person name="Phillippy A.M."/>
            <person name="Ponting C.P."/>
            <person name="Pop M."/>
            <person name="Porcelli D."/>
            <person name="Powell J.R."/>
            <person name="Prohaska S."/>
            <person name="Pruitt K."/>
            <person name="Puig M."/>
            <person name="Quesneville H."/>
            <person name="Ram K.R."/>
            <person name="Rand D."/>
            <person name="Rasmussen M.D."/>
            <person name="Reed L.K."/>
            <person name="Reenan R."/>
            <person name="Reily A."/>
            <person name="Remington K.A."/>
            <person name="Rieger T.T."/>
            <person name="Ritchie M.G."/>
            <person name="Robin C."/>
            <person name="Rogers Y.H."/>
            <person name="Rohde C."/>
            <person name="Rozas J."/>
            <person name="Rubenfield M.J."/>
            <person name="Ruiz A."/>
            <person name="Russo S."/>
            <person name="Salzberg S.L."/>
            <person name="Sanchez-Gracia A."/>
            <person name="Saranga D.J."/>
            <person name="Sato H."/>
            <person name="Schaeffer S.W."/>
            <person name="Schatz M.C."/>
            <person name="Schlenke T."/>
            <person name="Schwartz R."/>
            <person name="Segarra C."/>
            <person name="Singh R.S."/>
            <person name="Sirot L."/>
            <person name="Sirota M."/>
            <person name="Sisneros N.B."/>
            <person name="Smith C.D."/>
            <person name="Smith T.F."/>
            <person name="Spieth J."/>
            <person name="Stage D.E."/>
            <person name="Stark A."/>
            <person name="Stephan W."/>
            <person name="Strausberg R.L."/>
            <person name="Strempel S."/>
            <person name="Sturgill D."/>
            <person name="Sutton G."/>
            <person name="Sutton G.G."/>
            <person name="Tao W."/>
            <person name="Teichmann S."/>
            <person name="Tobari Y.N."/>
            <person name="Tomimura Y."/>
            <person name="Tsolas J.M."/>
            <person name="Valente V.L."/>
            <person name="Venter E."/>
            <person name="Venter J.C."/>
            <person name="Vicario S."/>
            <person name="Vieira F.G."/>
            <person name="Vilella A.J."/>
            <person name="Villasante A."/>
            <person name="Walenz B."/>
            <person name="Wang J."/>
            <person name="Wasserman M."/>
            <person name="Watts T."/>
            <person name="Wilson D."/>
            <person name="Wilson R.K."/>
            <person name="Wing R.A."/>
            <person name="Wolfner M.F."/>
            <person name="Wong A."/>
            <person name="Wong G.K."/>
            <person name="Wu C.I."/>
            <person name="Wu G."/>
            <person name="Yamamoto D."/>
            <person name="Yang H.P."/>
            <person name="Yang S.P."/>
            <person name="Yorke J.A."/>
            <person name="Yoshida K."/>
            <person name="Zdobnov E."/>
            <person name="Zhang P."/>
            <person name="Zhang Y."/>
            <person name="Zimin A.V."/>
            <person name="Baldwin J."/>
            <person name="Abdouelleil A."/>
            <person name="Abdulkadir J."/>
            <person name="Abebe A."/>
            <person name="Abera B."/>
            <person name="Abreu J."/>
            <person name="Acer S.C."/>
            <person name="Aftuck L."/>
            <person name="Alexander A."/>
            <person name="An P."/>
            <person name="Anderson E."/>
            <person name="Anderson S."/>
            <person name="Arachi H."/>
            <person name="Azer M."/>
            <person name="Bachantsang P."/>
            <person name="Barry A."/>
            <person name="Bayul T."/>
            <person name="Berlin A."/>
            <person name="Bessette D."/>
            <person name="Bloom T."/>
            <person name="Blye J."/>
            <person name="Boguslavskiy L."/>
            <person name="Bonnet C."/>
            <person name="Boukhgalter B."/>
            <person name="Bourzgui I."/>
            <person name="Brown A."/>
            <person name="Cahill P."/>
            <person name="Channer S."/>
            <person name="Cheshatsang Y."/>
            <person name="Chuda L."/>
            <person name="Citroen M."/>
            <person name="Collymore A."/>
            <person name="Cooke P."/>
            <person name="Costello M."/>
            <person name="D'Aco K."/>
            <person name="Daza R."/>
            <person name="De Haan G."/>
            <person name="DeGray S."/>
            <person name="DeMaso C."/>
            <person name="Dhargay N."/>
            <person name="Dooley K."/>
            <person name="Dooley E."/>
            <person name="Doricent M."/>
            <person name="Dorje P."/>
            <person name="Dorjee K."/>
            <person name="Dupes A."/>
            <person name="Elong R."/>
            <person name="Falk J."/>
            <person name="Farina A."/>
            <person name="Faro S."/>
            <person name="Ferguson D."/>
            <person name="Fisher S."/>
            <person name="Foley C.D."/>
            <person name="Franke A."/>
            <person name="Friedrich D."/>
            <person name="Gadbois L."/>
            <person name="Gearin G."/>
            <person name="Gearin C.R."/>
            <person name="Giannoukos G."/>
            <person name="Goode T."/>
            <person name="Graham J."/>
            <person name="Grandbois E."/>
            <person name="Grewal S."/>
            <person name="Gyaltsen K."/>
            <person name="Hafez N."/>
            <person name="Hagos B."/>
            <person name="Hall J."/>
            <person name="Henson C."/>
            <person name="Hollinger A."/>
            <person name="Honan T."/>
            <person name="Huard M.D."/>
            <person name="Hughes L."/>
            <person name="Hurhula B."/>
            <person name="Husby M.E."/>
            <person name="Kamat A."/>
            <person name="Kanga B."/>
            <person name="Kashin S."/>
            <person name="Khazanovich D."/>
            <person name="Kisner P."/>
            <person name="Lance K."/>
            <person name="Lara M."/>
            <person name="Lee W."/>
            <person name="Lennon N."/>
            <person name="Letendre F."/>
            <person name="LeVine R."/>
            <person name="Lipovsky A."/>
            <person name="Liu X."/>
            <person name="Liu J."/>
            <person name="Liu S."/>
            <person name="Lokyitsang T."/>
            <person name="Lokyitsang Y."/>
            <person name="Lubonja R."/>
            <person name="Lui A."/>
            <person name="MacDonald P."/>
            <person name="Magnisalis V."/>
            <person name="Maru K."/>
            <person name="Matthews C."/>
            <person name="McCusker W."/>
            <person name="McDonough S."/>
            <person name="Mehta T."/>
            <person name="Meldrim J."/>
            <person name="Meneus L."/>
            <person name="Mihai O."/>
            <person name="Mihalev A."/>
            <person name="Mihova T."/>
            <person name="Mittelman R."/>
            <person name="Mlenga V."/>
            <person name="Montmayeur A."/>
            <person name="Mulrain L."/>
            <person name="Navidi A."/>
            <person name="Naylor J."/>
            <person name="Negash T."/>
            <person name="Nguyen T."/>
            <person name="Nguyen N."/>
            <person name="Nicol R."/>
            <person name="Norbu C."/>
            <person name="Norbu N."/>
            <person name="Novod N."/>
            <person name="O'Neill B."/>
            <person name="Osman S."/>
            <person name="Markiewicz E."/>
            <person name="Oyono O.L."/>
            <person name="Patti C."/>
            <person name="Phunkhang P."/>
            <person name="Pierre F."/>
            <person name="Priest M."/>
            <person name="Raghuraman S."/>
            <person name="Rege F."/>
            <person name="Reyes R."/>
            <person name="Rise C."/>
            <person name="Rogov P."/>
            <person name="Ross K."/>
            <person name="Ryan E."/>
            <person name="Settipalli S."/>
            <person name="Shea T."/>
            <person name="Sherpa N."/>
            <person name="Shi L."/>
            <person name="Shih D."/>
            <person name="Sparrow T."/>
            <person name="Spaulding J."/>
            <person name="Stalker J."/>
            <person name="Stange-Thomann N."/>
            <person name="Stavropoulos S."/>
            <person name="Stone C."/>
            <person name="Strader C."/>
            <person name="Tesfaye S."/>
            <person name="Thomson T."/>
            <person name="Thoulutsang Y."/>
            <person name="Thoulutsang D."/>
            <person name="Topham K."/>
            <person name="Topping I."/>
            <person name="Tsamla T."/>
            <person name="Vassiliev H."/>
            <person name="Vo A."/>
            <person name="Wangchuk T."/>
            <person name="Wangdi T."/>
            <person name="Weiand M."/>
            <person name="Wilkinson J."/>
            <person name="Wilson A."/>
            <person name="Yadav S."/>
            <person name="Young G."/>
            <person name="Yu Q."/>
            <person name="Zembek L."/>
            <person name="Zhong D."/>
            <person name="Zimmer A."/>
            <person name="Zwirko Z."/>
            <person name="Jaffe D.B."/>
            <person name="Alvarez P."/>
            <person name="Brockman W."/>
            <person name="Butler J."/>
            <person name="Chin C."/>
            <person name="Gnerre S."/>
            <person name="Grabherr M."/>
            <person name="Kleber M."/>
            <person name="Mauceli E."/>
            <person name="MacCallum I."/>
        </authorList>
    </citation>
    <scope>NUCLEOTIDE SEQUENCE [LARGE SCALE GENOMIC DNA]</scope>
    <source>
        <strain evidence="4">MSH-3 / Tucson 14011-0111.49</strain>
    </source>
</reference>
<keyword evidence="4" id="KW-1185">Reference proteome</keyword>
<organism evidence="4">
    <name type="scientific">Drosophila persimilis</name>
    <name type="common">Fruit fly</name>
    <dbReference type="NCBI Taxonomy" id="7234"/>
    <lineage>
        <taxon>Eukaryota</taxon>
        <taxon>Metazoa</taxon>
        <taxon>Ecdysozoa</taxon>
        <taxon>Arthropoda</taxon>
        <taxon>Hexapoda</taxon>
        <taxon>Insecta</taxon>
        <taxon>Pterygota</taxon>
        <taxon>Neoptera</taxon>
        <taxon>Endopterygota</taxon>
        <taxon>Diptera</taxon>
        <taxon>Brachycera</taxon>
        <taxon>Muscomorpha</taxon>
        <taxon>Ephydroidea</taxon>
        <taxon>Drosophilidae</taxon>
        <taxon>Drosophila</taxon>
        <taxon>Sophophora</taxon>
    </lineage>
</organism>
<dbReference type="HOGENOM" id="CLU_2815158_0_0_1"/>
<evidence type="ECO:0000256" key="1">
    <source>
        <dbReference type="SAM" id="MobiDB-lite"/>
    </source>
</evidence>
<dbReference type="EMBL" id="CH479189">
    <property type="protein sequence ID" value="EDW25457.1"/>
    <property type="molecule type" value="Genomic_DNA"/>
</dbReference>
<dbReference type="PhylomeDB" id="B4GSU8"/>
<feature type="compositionally biased region" description="Basic and acidic residues" evidence="1">
    <location>
        <begin position="25"/>
        <end position="35"/>
    </location>
</feature>